<dbReference type="Gene3D" id="6.10.250.3110">
    <property type="match status" value="1"/>
</dbReference>
<dbReference type="Pfam" id="PF14559">
    <property type="entry name" value="TPR_19"/>
    <property type="match status" value="1"/>
</dbReference>
<feature type="compositionally biased region" description="Low complexity" evidence="5">
    <location>
        <begin position="472"/>
        <end position="481"/>
    </location>
</feature>
<organism evidence="7 8">
    <name type="scientific">Roseimicrobium gellanilyticum</name>
    <dbReference type="NCBI Taxonomy" id="748857"/>
    <lineage>
        <taxon>Bacteria</taxon>
        <taxon>Pseudomonadati</taxon>
        <taxon>Verrucomicrobiota</taxon>
        <taxon>Verrucomicrobiia</taxon>
        <taxon>Verrucomicrobiales</taxon>
        <taxon>Verrucomicrobiaceae</taxon>
        <taxon>Roseimicrobium</taxon>
    </lineage>
</organism>
<evidence type="ECO:0000256" key="2">
    <source>
        <dbReference type="ARBA" id="ARBA00022803"/>
    </source>
</evidence>
<feature type="coiled-coil region" evidence="4">
    <location>
        <begin position="152"/>
        <end position="357"/>
    </location>
</feature>
<dbReference type="Pfam" id="PF13432">
    <property type="entry name" value="TPR_16"/>
    <property type="match status" value="1"/>
</dbReference>
<evidence type="ECO:0000256" key="5">
    <source>
        <dbReference type="SAM" id="MobiDB-lite"/>
    </source>
</evidence>
<evidence type="ECO:0000256" key="3">
    <source>
        <dbReference type="PROSITE-ProRule" id="PRU00339"/>
    </source>
</evidence>
<keyword evidence="8" id="KW-1185">Reference proteome</keyword>
<feature type="signal peptide" evidence="6">
    <location>
        <begin position="1"/>
        <end position="19"/>
    </location>
</feature>
<dbReference type="OrthoDB" id="175163at2"/>
<gene>
    <name evidence="7" type="ORF">DES53_101167</name>
</gene>
<dbReference type="InterPro" id="IPR011990">
    <property type="entry name" value="TPR-like_helical_dom_sf"/>
</dbReference>
<dbReference type="EMBL" id="QNRR01000001">
    <property type="protein sequence ID" value="RBP47370.1"/>
    <property type="molecule type" value="Genomic_DNA"/>
</dbReference>
<dbReference type="SMART" id="SM00671">
    <property type="entry name" value="SEL1"/>
    <property type="match status" value="2"/>
</dbReference>
<feature type="coiled-coil region" evidence="4">
    <location>
        <begin position="393"/>
        <end position="427"/>
    </location>
</feature>
<feature type="repeat" description="TPR" evidence="3">
    <location>
        <begin position="603"/>
        <end position="636"/>
    </location>
</feature>
<keyword evidence="6" id="KW-0732">Signal</keyword>
<dbReference type="Gene3D" id="1.25.40.10">
    <property type="entry name" value="Tetratricopeptide repeat domain"/>
    <property type="match status" value="1"/>
</dbReference>
<sequence>MPRLPLLVLGWLLCSLALAPAQSGSVGGDVFFDGYQLWKQGEKLEQEGKKDSAIRAYLDAYRIISSVSQNYPEWQPDVVGYRLRIVVAGLQRLGYNVAGLTATAPAPVQQMPPMQATAPPLPVPPAVQPGAYAVAPQVPAPATAYGPGATPVDVLNTQFQQQQLRIQELERGNAKLLQDLDAYSRGYMGASGERDQLKIRLADLEKRMEGMNKAATNNDVATQQELQRLRSEAKIVNDLLSTKNQEFESLKKEKDTLVENQKKLTEEIEKAKKDNAKPEEMTKLIAENTRIKKELETAKAQVEKLRSEGEKKDQEIGALKTQITGIQSELAKLRQENTAYQTQVAELTMKYKEMSKELASASKPGKNATPEDTKAAEENKALRAIIMRQLRQQERARQAKELVIADMKKLENTSQTLMENLEDLTSGKIYISVAEESLFTEPELKEILAASGVTATLEARSGMATPPGAPTPEASSESAKPMSPPAPASASASTNDNGSSEETLMAAADSAILRSDYVAAEQSLQDALRINPKNSFALTSLAGIKLRQKKYEEAEVLFQKCLVYSPENGVAHYSLGVCYFRQNKLSDALNSFEKAVTNDRNNSKAHHYLGIIASNMSNRSRAEAEFKSALAIDPNYGDAHFNLAVLYVTSNPPNYEKARQHYQNALDRGIKPDTALERLLNAPGSPNVQTKSATASAQ</sequence>
<dbReference type="SMART" id="SM00028">
    <property type="entry name" value="TPR"/>
    <property type="match status" value="6"/>
</dbReference>
<evidence type="ECO:0000256" key="4">
    <source>
        <dbReference type="SAM" id="Coils"/>
    </source>
</evidence>
<feature type="repeat" description="TPR" evidence="3">
    <location>
        <begin position="569"/>
        <end position="602"/>
    </location>
</feature>
<feature type="region of interest" description="Disordered" evidence="5">
    <location>
        <begin position="461"/>
        <end position="501"/>
    </location>
</feature>
<dbReference type="PANTHER" id="PTHR44858:SF1">
    <property type="entry name" value="UDP-N-ACETYLGLUCOSAMINE--PEPTIDE N-ACETYLGLUCOSAMINYLTRANSFERASE SPINDLY-RELATED"/>
    <property type="match status" value="1"/>
</dbReference>
<keyword evidence="1" id="KW-0677">Repeat</keyword>
<accession>A0A366HU62</accession>
<name>A0A366HU62_9BACT</name>
<feature type="chain" id="PRO_5016661862" evidence="6">
    <location>
        <begin position="20"/>
        <end position="698"/>
    </location>
</feature>
<dbReference type="SUPFAM" id="SSF48452">
    <property type="entry name" value="TPR-like"/>
    <property type="match status" value="1"/>
</dbReference>
<evidence type="ECO:0000313" key="8">
    <source>
        <dbReference type="Proteomes" id="UP000253426"/>
    </source>
</evidence>
<comment type="caution">
    <text evidence="7">The sequence shown here is derived from an EMBL/GenBank/DDBJ whole genome shotgun (WGS) entry which is preliminary data.</text>
</comment>
<reference evidence="7 8" key="1">
    <citation type="submission" date="2018-06" db="EMBL/GenBank/DDBJ databases">
        <title>Genomic Encyclopedia of Type Strains, Phase IV (KMG-IV): sequencing the most valuable type-strain genomes for metagenomic binning, comparative biology and taxonomic classification.</title>
        <authorList>
            <person name="Goeker M."/>
        </authorList>
    </citation>
    <scope>NUCLEOTIDE SEQUENCE [LARGE SCALE GENOMIC DNA]</scope>
    <source>
        <strain evidence="7 8">DSM 25532</strain>
    </source>
</reference>
<proteinExistence type="predicted"/>
<dbReference type="RefSeq" id="WP_113956310.1">
    <property type="nucleotide sequence ID" value="NZ_QNRR01000001.1"/>
</dbReference>
<protein>
    <submittedName>
        <fullName evidence="7">Tetratricopeptide repeat protein</fullName>
    </submittedName>
</protein>
<dbReference type="InterPro" id="IPR050498">
    <property type="entry name" value="Ycf3"/>
</dbReference>
<feature type="repeat" description="TPR" evidence="3">
    <location>
        <begin position="535"/>
        <end position="568"/>
    </location>
</feature>
<dbReference type="PANTHER" id="PTHR44858">
    <property type="entry name" value="TETRATRICOPEPTIDE REPEAT PROTEIN 6"/>
    <property type="match status" value="1"/>
</dbReference>
<dbReference type="InterPro" id="IPR019734">
    <property type="entry name" value="TPR_rpt"/>
</dbReference>
<dbReference type="InterPro" id="IPR006597">
    <property type="entry name" value="Sel1-like"/>
</dbReference>
<dbReference type="AlphaFoldDB" id="A0A366HU62"/>
<evidence type="ECO:0000256" key="6">
    <source>
        <dbReference type="SAM" id="SignalP"/>
    </source>
</evidence>
<dbReference type="Proteomes" id="UP000253426">
    <property type="component" value="Unassembled WGS sequence"/>
</dbReference>
<dbReference type="PROSITE" id="PS50005">
    <property type="entry name" value="TPR"/>
    <property type="match status" value="3"/>
</dbReference>
<keyword evidence="4" id="KW-0175">Coiled coil</keyword>
<keyword evidence="2 3" id="KW-0802">TPR repeat</keyword>
<evidence type="ECO:0000313" key="7">
    <source>
        <dbReference type="EMBL" id="RBP47370.1"/>
    </source>
</evidence>
<evidence type="ECO:0000256" key="1">
    <source>
        <dbReference type="ARBA" id="ARBA00022737"/>
    </source>
</evidence>